<evidence type="ECO:0000256" key="3">
    <source>
        <dbReference type="ARBA" id="ARBA00023163"/>
    </source>
</evidence>
<evidence type="ECO:0000313" key="6">
    <source>
        <dbReference type="Proteomes" id="UP000674938"/>
    </source>
</evidence>
<dbReference type="PANTHER" id="PTHR30146">
    <property type="entry name" value="LACI-RELATED TRANSCRIPTIONAL REPRESSOR"/>
    <property type="match status" value="1"/>
</dbReference>
<comment type="caution">
    <text evidence="5">The sequence shown here is derived from an EMBL/GenBank/DDBJ whole genome shotgun (WGS) entry which is preliminary data.</text>
</comment>
<proteinExistence type="predicted"/>
<keyword evidence="6" id="KW-1185">Reference proteome</keyword>
<feature type="domain" description="HTH lacI-type" evidence="4">
    <location>
        <begin position="2"/>
        <end position="58"/>
    </location>
</feature>
<dbReference type="SMART" id="SM00354">
    <property type="entry name" value="HTH_LACI"/>
    <property type="match status" value="1"/>
</dbReference>
<evidence type="ECO:0000256" key="1">
    <source>
        <dbReference type="ARBA" id="ARBA00023015"/>
    </source>
</evidence>
<dbReference type="CDD" id="cd01544">
    <property type="entry name" value="PBP1_GalR"/>
    <property type="match status" value="1"/>
</dbReference>
<dbReference type="PROSITE" id="PS00356">
    <property type="entry name" value="HTH_LACI_1"/>
    <property type="match status" value="1"/>
</dbReference>
<accession>A0A940PGU6</accession>
<dbReference type="Gene3D" id="3.40.50.2300">
    <property type="match status" value="2"/>
</dbReference>
<evidence type="ECO:0000259" key="4">
    <source>
        <dbReference type="PROSITE" id="PS50932"/>
    </source>
</evidence>
<dbReference type="CDD" id="cd01392">
    <property type="entry name" value="HTH_LacI"/>
    <property type="match status" value="1"/>
</dbReference>
<dbReference type="PANTHER" id="PTHR30146:SF149">
    <property type="entry name" value="HTH-TYPE TRANSCRIPTIONAL REGULATOR EBGR"/>
    <property type="match status" value="1"/>
</dbReference>
<dbReference type="GO" id="GO:0000976">
    <property type="term" value="F:transcription cis-regulatory region binding"/>
    <property type="evidence" value="ECO:0007669"/>
    <property type="project" value="TreeGrafter"/>
</dbReference>
<dbReference type="AlphaFoldDB" id="A0A940PGU6"/>
<dbReference type="InterPro" id="IPR010982">
    <property type="entry name" value="Lambda_DNA-bd_dom_sf"/>
</dbReference>
<gene>
    <name evidence="5" type="ORF">I6N95_19860</name>
</gene>
<dbReference type="Pfam" id="PF13377">
    <property type="entry name" value="Peripla_BP_3"/>
    <property type="match status" value="1"/>
</dbReference>
<dbReference type="RefSeq" id="WP_209531170.1">
    <property type="nucleotide sequence ID" value="NZ_JAEEGA010000015.1"/>
</dbReference>
<dbReference type="PRINTS" id="PR00036">
    <property type="entry name" value="HTHLACI"/>
</dbReference>
<dbReference type="SUPFAM" id="SSF47413">
    <property type="entry name" value="lambda repressor-like DNA-binding domains"/>
    <property type="match status" value="1"/>
</dbReference>
<keyword evidence="1" id="KW-0805">Transcription regulation</keyword>
<dbReference type="GO" id="GO:0003700">
    <property type="term" value="F:DNA-binding transcription factor activity"/>
    <property type="evidence" value="ECO:0007669"/>
    <property type="project" value="TreeGrafter"/>
</dbReference>
<dbReference type="InterPro" id="IPR000843">
    <property type="entry name" value="HTH_LacI"/>
</dbReference>
<keyword evidence="2 5" id="KW-0238">DNA-binding</keyword>
<keyword evidence="3" id="KW-0804">Transcription</keyword>
<sequence>MATIKDIAERAKVSPATVSRVLNYDSELSVSDGTKKRIFEAAEALDYTKHKRQPKLYSGRLALIQWYDDQEELEDLYYLAVRMGIEKKATELGIEILKVTLDSLTEVQEADGLLALGKFSSKEVTLFGKQTDKLLFVDFDAMGYGFDSLVVDFNQGVTAAIDLLLSEGHRQIGILSGVERTKSENETIPDKRLAHFRERLLQENLYQENFVWESDFSVDGGFQTMRELLAVNRELPTALFVSNDAMAIGVIRALQEAGKRVPEDISIIGFNDISVAKYLSPALTTVKVYTEWMGELAVQTILDSLQQDAPVPKKITIASELVERQSVQRL</sequence>
<protein>
    <submittedName>
        <fullName evidence="5">LacI family DNA-binding transcriptional regulator</fullName>
    </submittedName>
</protein>
<name>A0A940PGU6_9ENTE</name>
<reference evidence="5" key="1">
    <citation type="submission" date="2020-12" db="EMBL/GenBank/DDBJ databases">
        <title>Vagococcus allomyrinae sp. nov. and Enterococcus lavae sp. nov., isolated from the larvae of Allomyrina dichotoma.</title>
        <authorList>
            <person name="Lee S.D."/>
        </authorList>
    </citation>
    <scope>NUCLEOTIDE SEQUENCE</scope>
    <source>
        <strain evidence="5">BWB3-3</strain>
    </source>
</reference>
<dbReference type="Pfam" id="PF00356">
    <property type="entry name" value="LacI"/>
    <property type="match status" value="1"/>
</dbReference>
<dbReference type="SUPFAM" id="SSF53822">
    <property type="entry name" value="Periplasmic binding protein-like I"/>
    <property type="match status" value="1"/>
</dbReference>
<evidence type="ECO:0000256" key="2">
    <source>
        <dbReference type="ARBA" id="ARBA00023125"/>
    </source>
</evidence>
<dbReference type="Gene3D" id="1.10.260.40">
    <property type="entry name" value="lambda repressor-like DNA-binding domains"/>
    <property type="match status" value="1"/>
</dbReference>
<dbReference type="Proteomes" id="UP000674938">
    <property type="component" value="Unassembled WGS sequence"/>
</dbReference>
<dbReference type="InterPro" id="IPR028082">
    <property type="entry name" value="Peripla_BP_I"/>
</dbReference>
<dbReference type="InterPro" id="IPR046335">
    <property type="entry name" value="LacI/GalR-like_sensor"/>
</dbReference>
<evidence type="ECO:0000313" key="5">
    <source>
        <dbReference type="EMBL" id="MBP1043281.1"/>
    </source>
</evidence>
<dbReference type="PROSITE" id="PS50932">
    <property type="entry name" value="HTH_LACI_2"/>
    <property type="match status" value="1"/>
</dbReference>
<organism evidence="5 6">
    <name type="scientific">Vagococcus allomyrinae</name>
    <dbReference type="NCBI Taxonomy" id="2794353"/>
    <lineage>
        <taxon>Bacteria</taxon>
        <taxon>Bacillati</taxon>
        <taxon>Bacillota</taxon>
        <taxon>Bacilli</taxon>
        <taxon>Lactobacillales</taxon>
        <taxon>Enterococcaceae</taxon>
        <taxon>Vagococcus</taxon>
    </lineage>
</organism>
<dbReference type="EMBL" id="JAEEGA010000015">
    <property type="protein sequence ID" value="MBP1043281.1"/>
    <property type="molecule type" value="Genomic_DNA"/>
</dbReference>